<comment type="function">
    <text evidence="9">Catalytic subunit of tRNA (adenine-N(1)-)-methyltransferase, which catalyzes the formation of N(1)-methyladenine at position 58 (m1A58) in initiator methionyl-tRNA.</text>
</comment>
<dbReference type="PANTHER" id="PTHR12133">
    <property type="entry name" value="TRNA (ADENINE(58)-N(1))-METHYLTRANSFERASE"/>
    <property type="match status" value="1"/>
</dbReference>
<protein>
    <recommendedName>
        <fullName evidence="3 9">tRNA (adenine(58)-N(1))-methyltransferase catalytic subunit TRM61</fullName>
        <ecNumber evidence="2 9">2.1.1.220</ecNumber>
    </recommendedName>
</protein>
<evidence type="ECO:0000259" key="12">
    <source>
        <dbReference type="Pfam" id="PF08704"/>
    </source>
</evidence>
<keyword evidence="14" id="KW-1185">Reference proteome</keyword>
<dbReference type="InterPro" id="IPR014816">
    <property type="entry name" value="tRNA_MeTrfase_Gcd14"/>
</dbReference>
<evidence type="ECO:0000256" key="8">
    <source>
        <dbReference type="ARBA" id="ARBA00023242"/>
    </source>
</evidence>
<keyword evidence="7 9" id="KW-0819">tRNA processing</keyword>
<evidence type="ECO:0000313" key="14">
    <source>
        <dbReference type="Proteomes" id="UP000278143"/>
    </source>
</evidence>
<dbReference type="GO" id="GO:0031515">
    <property type="term" value="C:tRNA (m1A) methyltransferase complex"/>
    <property type="evidence" value="ECO:0007669"/>
    <property type="project" value="UniProtKB-UniRule"/>
</dbReference>
<keyword evidence="6 9" id="KW-0949">S-adenosyl-L-methionine</keyword>
<evidence type="ECO:0000256" key="5">
    <source>
        <dbReference type="ARBA" id="ARBA00022679"/>
    </source>
</evidence>
<dbReference type="EMBL" id="KZ991198">
    <property type="protein sequence ID" value="RKP23226.1"/>
    <property type="molecule type" value="Genomic_DNA"/>
</dbReference>
<dbReference type="PIRSF" id="PIRSF017269">
    <property type="entry name" value="GCD14"/>
    <property type="match status" value="1"/>
</dbReference>
<dbReference type="GO" id="GO:0005634">
    <property type="term" value="C:nucleus"/>
    <property type="evidence" value="ECO:0007669"/>
    <property type="project" value="UniProtKB-SubCell"/>
</dbReference>
<evidence type="ECO:0000256" key="10">
    <source>
        <dbReference type="PIRSR" id="PIRSR017269-1"/>
    </source>
</evidence>
<dbReference type="EC" id="2.1.1.220" evidence="2 9"/>
<evidence type="ECO:0000256" key="3">
    <source>
        <dbReference type="ARBA" id="ARBA00015963"/>
    </source>
</evidence>
<feature type="region of interest" description="Disordered" evidence="11">
    <location>
        <begin position="273"/>
        <end position="306"/>
    </location>
</feature>
<sequence>MTSTVENAKPQFFPYKRTIEADDLVIAYMNRDNMIALVVQPGAIYNNRFGIYHHDNFIGKPFGAKVVSHTGRGFMYLLHPTPELWTLVLPHRTQILYQPDISLITAYLELRPGAIVLESGTGSGSFSHSLARTVAPHGHLYTFEFHEARAEQARAEFAAHGLSHLITLACRDACKEGFAIEDKVDAVFLDLPAPWEAIPFAKRAFKQHQMGRIACFSPCIEQVQRTCETLRALGFRDVRTFECLQRSYSPRTQTLLTVEQTIERAKSRAAQAKKPFVGQKRKSEVDQEAVEEEEEEAKNAAVEEEATTTANDVMPRTITTTTLPAESRGHTSYLTFATFMPVLSSET</sequence>
<comment type="similarity">
    <text evidence="9">Belongs to the class I-like SAM-binding methyltransferase superfamily. TRM61 family.</text>
</comment>
<keyword evidence="8 9" id="KW-0539">Nucleus</keyword>
<feature type="compositionally biased region" description="Acidic residues" evidence="11">
    <location>
        <begin position="286"/>
        <end position="306"/>
    </location>
</feature>
<dbReference type="GO" id="GO:0160107">
    <property type="term" value="F:tRNA (adenine(58)-N1)-methyltransferase activity"/>
    <property type="evidence" value="ECO:0007669"/>
    <property type="project" value="UniProtKB-EC"/>
</dbReference>
<dbReference type="Proteomes" id="UP000278143">
    <property type="component" value="Unassembled WGS sequence"/>
</dbReference>
<feature type="binding site" evidence="10">
    <location>
        <position position="190"/>
    </location>
    <ligand>
        <name>S-adenosyl-L-methionine</name>
        <dbReference type="ChEBI" id="CHEBI:59789"/>
    </ligand>
</feature>
<name>A0A4P9YTH1_9FUNG</name>
<dbReference type="SUPFAM" id="SSF53335">
    <property type="entry name" value="S-adenosyl-L-methionine-dependent methyltransferases"/>
    <property type="match status" value="1"/>
</dbReference>
<evidence type="ECO:0000256" key="7">
    <source>
        <dbReference type="ARBA" id="ARBA00022694"/>
    </source>
</evidence>
<evidence type="ECO:0000256" key="4">
    <source>
        <dbReference type="ARBA" id="ARBA00022603"/>
    </source>
</evidence>
<dbReference type="InterPro" id="IPR049470">
    <property type="entry name" value="TRM61_C"/>
</dbReference>
<keyword evidence="4 9" id="KW-0489">Methyltransferase</keyword>
<dbReference type="PROSITE" id="PS51620">
    <property type="entry name" value="SAM_TRM61"/>
    <property type="match status" value="1"/>
</dbReference>
<dbReference type="AlphaFoldDB" id="A0A4P9YTH1"/>
<dbReference type="InterPro" id="IPR029063">
    <property type="entry name" value="SAM-dependent_MTases_sf"/>
</dbReference>
<evidence type="ECO:0000256" key="9">
    <source>
        <dbReference type="PIRNR" id="PIRNR017269"/>
    </source>
</evidence>
<dbReference type="Pfam" id="PF08704">
    <property type="entry name" value="GCD14"/>
    <property type="match status" value="1"/>
</dbReference>
<evidence type="ECO:0000256" key="2">
    <source>
        <dbReference type="ARBA" id="ARBA00012796"/>
    </source>
</evidence>
<proteinExistence type="inferred from homology"/>
<keyword evidence="5 9" id="KW-0808">Transferase</keyword>
<organism evidence="13 14">
    <name type="scientific">Syncephalis pseudoplumigaleata</name>
    <dbReference type="NCBI Taxonomy" id="1712513"/>
    <lineage>
        <taxon>Eukaryota</taxon>
        <taxon>Fungi</taxon>
        <taxon>Fungi incertae sedis</taxon>
        <taxon>Zoopagomycota</taxon>
        <taxon>Zoopagomycotina</taxon>
        <taxon>Zoopagomycetes</taxon>
        <taxon>Zoopagales</taxon>
        <taxon>Piptocephalidaceae</taxon>
        <taxon>Syncephalis</taxon>
    </lineage>
</organism>
<comment type="catalytic activity">
    <reaction evidence="9">
        <text>adenosine(58) in tRNA + S-adenosyl-L-methionine = N(1)-methyladenosine(58) in tRNA + S-adenosyl-L-homocysteine + H(+)</text>
        <dbReference type="Rhea" id="RHEA:43152"/>
        <dbReference type="Rhea" id="RHEA-COMP:10365"/>
        <dbReference type="Rhea" id="RHEA-COMP:10366"/>
        <dbReference type="ChEBI" id="CHEBI:15378"/>
        <dbReference type="ChEBI" id="CHEBI:57856"/>
        <dbReference type="ChEBI" id="CHEBI:59789"/>
        <dbReference type="ChEBI" id="CHEBI:74411"/>
        <dbReference type="ChEBI" id="CHEBI:74491"/>
        <dbReference type="EC" id="2.1.1.220"/>
    </reaction>
</comment>
<dbReference type="OrthoDB" id="1925287at2759"/>
<feature type="domain" description="tRNA (adenine(58)-N(1))-methyltransferase catalytic subunit TRM61 C-terminal" evidence="12">
    <location>
        <begin position="73"/>
        <end position="338"/>
    </location>
</feature>
<gene>
    <name evidence="13" type="ORF">SYNPS1DRAFT_18945</name>
</gene>
<dbReference type="Gene3D" id="3.40.50.150">
    <property type="entry name" value="Vaccinia Virus protein VP39"/>
    <property type="match status" value="1"/>
</dbReference>
<dbReference type="PANTHER" id="PTHR12133:SF2">
    <property type="entry name" value="TRNA (ADENINE(58)-N(1))-METHYLTRANSFERASE CATALYTIC SUBUNIT TRMT61A"/>
    <property type="match status" value="1"/>
</dbReference>
<dbReference type="Gene3D" id="3.10.330.20">
    <property type="match status" value="1"/>
</dbReference>
<feature type="binding site" evidence="10">
    <location>
        <position position="144"/>
    </location>
    <ligand>
        <name>S-adenosyl-L-methionine</name>
        <dbReference type="ChEBI" id="CHEBI:59789"/>
    </ligand>
</feature>
<evidence type="ECO:0000256" key="6">
    <source>
        <dbReference type="ARBA" id="ARBA00022691"/>
    </source>
</evidence>
<evidence type="ECO:0000313" key="13">
    <source>
        <dbReference type="EMBL" id="RKP23226.1"/>
    </source>
</evidence>
<dbReference type="GO" id="GO:0030488">
    <property type="term" value="P:tRNA methylation"/>
    <property type="evidence" value="ECO:0007669"/>
    <property type="project" value="InterPro"/>
</dbReference>
<comment type="subcellular location">
    <subcellularLocation>
        <location evidence="1 9">Nucleus</location>
    </subcellularLocation>
</comment>
<dbReference type="CDD" id="cd02440">
    <property type="entry name" value="AdoMet_MTases"/>
    <property type="match status" value="1"/>
</dbReference>
<evidence type="ECO:0000256" key="11">
    <source>
        <dbReference type="SAM" id="MobiDB-lite"/>
    </source>
</evidence>
<reference evidence="14" key="1">
    <citation type="journal article" date="2018" name="Nat. Microbiol.">
        <title>Leveraging single-cell genomics to expand the fungal tree of life.</title>
        <authorList>
            <person name="Ahrendt S.R."/>
            <person name="Quandt C.A."/>
            <person name="Ciobanu D."/>
            <person name="Clum A."/>
            <person name="Salamov A."/>
            <person name="Andreopoulos B."/>
            <person name="Cheng J.F."/>
            <person name="Woyke T."/>
            <person name="Pelin A."/>
            <person name="Henrissat B."/>
            <person name="Reynolds N.K."/>
            <person name="Benny G.L."/>
            <person name="Smith M.E."/>
            <person name="James T.Y."/>
            <person name="Grigoriev I.V."/>
        </authorList>
    </citation>
    <scope>NUCLEOTIDE SEQUENCE [LARGE SCALE GENOMIC DNA]</scope>
    <source>
        <strain evidence="14">Benny S71-1</strain>
    </source>
</reference>
<evidence type="ECO:0000256" key="1">
    <source>
        <dbReference type="ARBA" id="ARBA00004123"/>
    </source>
</evidence>
<accession>A0A4P9YTH1</accession>